<evidence type="ECO:0000256" key="3">
    <source>
        <dbReference type="ARBA" id="ARBA00023125"/>
    </source>
</evidence>
<evidence type="ECO:0000256" key="5">
    <source>
        <dbReference type="ARBA" id="ARBA00023163"/>
    </source>
</evidence>
<dbReference type="EnsemblMetazoa" id="SMAR011344-RA">
    <property type="protein sequence ID" value="SMAR011344-PA"/>
    <property type="gene ID" value="SMAR011344"/>
</dbReference>
<keyword evidence="6 7" id="KW-0539">Nucleus</keyword>
<dbReference type="PhylomeDB" id="T1JC36"/>
<dbReference type="Proteomes" id="UP000014500">
    <property type="component" value="Unassembled WGS sequence"/>
</dbReference>
<dbReference type="InterPro" id="IPR022097">
    <property type="entry name" value="SOX_fam"/>
</dbReference>
<keyword evidence="4" id="KW-0010">Activator</keyword>
<organism evidence="10 11">
    <name type="scientific">Strigamia maritima</name>
    <name type="common">European centipede</name>
    <name type="synonym">Geophilus maritimus</name>
    <dbReference type="NCBI Taxonomy" id="126957"/>
    <lineage>
        <taxon>Eukaryota</taxon>
        <taxon>Metazoa</taxon>
        <taxon>Ecdysozoa</taxon>
        <taxon>Arthropoda</taxon>
        <taxon>Myriapoda</taxon>
        <taxon>Chilopoda</taxon>
        <taxon>Pleurostigmophora</taxon>
        <taxon>Geophilomorpha</taxon>
        <taxon>Linotaeniidae</taxon>
        <taxon>Strigamia</taxon>
    </lineage>
</organism>
<dbReference type="GO" id="GO:0000978">
    <property type="term" value="F:RNA polymerase II cis-regulatory region sequence-specific DNA binding"/>
    <property type="evidence" value="ECO:0007669"/>
    <property type="project" value="TreeGrafter"/>
</dbReference>
<dbReference type="Pfam" id="PF00505">
    <property type="entry name" value="HMG_box"/>
    <property type="match status" value="1"/>
</dbReference>
<keyword evidence="5" id="KW-0804">Transcription</keyword>
<dbReference type="GO" id="GO:0000122">
    <property type="term" value="P:negative regulation of transcription by RNA polymerase II"/>
    <property type="evidence" value="ECO:0007669"/>
    <property type="project" value="TreeGrafter"/>
</dbReference>
<evidence type="ECO:0000313" key="11">
    <source>
        <dbReference type="Proteomes" id="UP000014500"/>
    </source>
</evidence>
<dbReference type="eggNOG" id="KOG0527">
    <property type="taxonomic scope" value="Eukaryota"/>
</dbReference>
<feature type="domain" description="HMG box" evidence="9">
    <location>
        <begin position="183"/>
        <end position="251"/>
    </location>
</feature>
<accession>T1JC36</accession>
<feature type="region of interest" description="Disordered" evidence="8">
    <location>
        <begin position="102"/>
        <end position="187"/>
    </location>
</feature>
<feature type="compositionally biased region" description="Low complexity" evidence="8">
    <location>
        <begin position="163"/>
        <end position="178"/>
    </location>
</feature>
<feature type="region of interest" description="Disordered" evidence="8">
    <location>
        <begin position="267"/>
        <end position="287"/>
    </location>
</feature>
<dbReference type="Pfam" id="PF12336">
    <property type="entry name" value="SOXp"/>
    <property type="match status" value="1"/>
</dbReference>
<keyword evidence="3 7" id="KW-0238">DNA-binding</keyword>
<dbReference type="InterPro" id="IPR036910">
    <property type="entry name" value="HMG_box_dom_sf"/>
</dbReference>
<feature type="region of interest" description="Disordered" evidence="8">
    <location>
        <begin position="398"/>
        <end position="436"/>
    </location>
</feature>
<dbReference type="GO" id="GO:0030182">
    <property type="term" value="P:neuron differentiation"/>
    <property type="evidence" value="ECO:0007669"/>
    <property type="project" value="TreeGrafter"/>
</dbReference>
<name>T1JC36_STRMM</name>
<dbReference type="CDD" id="cd01388">
    <property type="entry name" value="HMG-box_SoxB"/>
    <property type="match status" value="1"/>
</dbReference>
<evidence type="ECO:0000256" key="7">
    <source>
        <dbReference type="PROSITE-ProRule" id="PRU00267"/>
    </source>
</evidence>
<dbReference type="Gene3D" id="1.10.30.10">
    <property type="entry name" value="High mobility group box domain"/>
    <property type="match status" value="1"/>
</dbReference>
<evidence type="ECO:0000259" key="9">
    <source>
        <dbReference type="PROSITE" id="PS50118"/>
    </source>
</evidence>
<keyword evidence="11" id="KW-1185">Reference proteome</keyword>
<evidence type="ECO:0000256" key="1">
    <source>
        <dbReference type="ARBA" id="ARBA00004123"/>
    </source>
</evidence>
<dbReference type="HOGENOM" id="CLU_021123_0_0_1"/>
<dbReference type="AlphaFoldDB" id="T1JC36"/>
<dbReference type="PROSITE" id="PS50118">
    <property type="entry name" value="HMG_BOX_2"/>
    <property type="match status" value="1"/>
</dbReference>
<evidence type="ECO:0000256" key="6">
    <source>
        <dbReference type="ARBA" id="ARBA00023242"/>
    </source>
</evidence>
<dbReference type="InterPro" id="IPR009071">
    <property type="entry name" value="HMG_box_dom"/>
</dbReference>
<reference evidence="10" key="2">
    <citation type="submission" date="2015-02" db="UniProtKB">
        <authorList>
            <consortium name="EnsemblMetazoa"/>
        </authorList>
    </citation>
    <scope>IDENTIFICATION</scope>
</reference>
<dbReference type="SUPFAM" id="SSF47095">
    <property type="entry name" value="HMG-box"/>
    <property type="match status" value="1"/>
</dbReference>
<evidence type="ECO:0000256" key="8">
    <source>
        <dbReference type="SAM" id="MobiDB-lite"/>
    </source>
</evidence>
<evidence type="ECO:0000256" key="4">
    <source>
        <dbReference type="ARBA" id="ARBA00023159"/>
    </source>
</evidence>
<feature type="compositionally biased region" description="Polar residues" evidence="8">
    <location>
        <begin position="406"/>
        <end position="436"/>
    </location>
</feature>
<proteinExistence type="predicted"/>
<dbReference type="OMA" id="MYNMMES"/>
<sequence>MPRATKAELANAPFWPRLGPRLALAVGGWAESNGSPDLGALEHCALRSRVARGRRSFTSFPDAVKIASVYSTAPPSSSSFAVDRQPFALWISGGTGALAQPSGAWWGAAAGPRDHRDTPPSDRSPLGADPNGADMKPVMGLSLPSAPNSSGQPQAPGGGPGSASGQTQGSNSSNSAKNNAERVKRPMNAFMVWSRGQRRKMAQENPKMHNSEISKRLGAEWKLLSEAEKRPFIDEAKRLRAVHMKEHPDYKYRPRRKTKTLMKKDKYPLAGGGLLPADPTAGRSGGVSQRDVYQMNGYMPNGYPSMMHDPHSAYNQHPGFTSQMTGNGSLYPRYDMTSQMPPMTSGSLSPYMNGTASSYSTMSQYSPMGSGIKTEVNQGKRSEYPGADLRQMINVYLPSGDAPDPASQTRLQMQSHYQTPSPADSMGSSTVPLTHM</sequence>
<dbReference type="GO" id="GO:0005634">
    <property type="term" value="C:nucleus"/>
    <property type="evidence" value="ECO:0007669"/>
    <property type="project" value="UniProtKB-SubCell"/>
</dbReference>
<dbReference type="PANTHER" id="PTHR10270:SF231">
    <property type="entry name" value="TRANSCRIPTION FACTOR SOX-2"/>
    <property type="match status" value="1"/>
</dbReference>
<dbReference type="GO" id="GO:0007420">
    <property type="term" value="P:brain development"/>
    <property type="evidence" value="ECO:0007669"/>
    <property type="project" value="TreeGrafter"/>
</dbReference>
<dbReference type="InterPro" id="IPR050140">
    <property type="entry name" value="SRY-related_HMG-box_TF-like"/>
</dbReference>
<evidence type="ECO:0000256" key="2">
    <source>
        <dbReference type="ARBA" id="ARBA00023015"/>
    </source>
</evidence>
<comment type="subcellular location">
    <subcellularLocation>
        <location evidence="1">Nucleus</location>
    </subcellularLocation>
</comment>
<reference evidence="11" key="1">
    <citation type="submission" date="2011-05" db="EMBL/GenBank/DDBJ databases">
        <authorList>
            <person name="Richards S.R."/>
            <person name="Qu J."/>
            <person name="Jiang H."/>
            <person name="Jhangiani S.N."/>
            <person name="Agravi P."/>
            <person name="Goodspeed R."/>
            <person name="Gross S."/>
            <person name="Mandapat C."/>
            <person name="Jackson L."/>
            <person name="Mathew T."/>
            <person name="Pu L."/>
            <person name="Thornton R."/>
            <person name="Saada N."/>
            <person name="Wilczek-Boney K.B."/>
            <person name="Lee S."/>
            <person name="Kovar C."/>
            <person name="Wu Y."/>
            <person name="Scherer S.E."/>
            <person name="Worley K.C."/>
            <person name="Muzny D.M."/>
            <person name="Gibbs R."/>
        </authorList>
    </citation>
    <scope>NUCLEOTIDE SEQUENCE</scope>
    <source>
        <strain evidence="11">Brora</strain>
    </source>
</reference>
<dbReference type="PANTHER" id="PTHR10270">
    <property type="entry name" value="SOX TRANSCRIPTION FACTOR"/>
    <property type="match status" value="1"/>
</dbReference>
<dbReference type="EMBL" id="JH432052">
    <property type="status" value="NOT_ANNOTATED_CDS"/>
    <property type="molecule type" value="Genomic_DNA"/>
</dbReference>
<dbReference type="STRING" id="126957.T1JC36"/>
<feature type="DNA-binding region" description="HMG box" evidence="7">
    <location>
        <begin position="183"/>
        <end position="251"/>
    </location>
</feature>
<evidence type="ECO:0000313" key="10">
    <source>
        <dbReference type="EnsemblMetazoa" id="SMAR011344-PA"/>
    </source>
</evidence>
<keyword evidence="2" id="KW-0805">Transcription regulation</keyword>
<dbReference type="SMART" id="SM00398">
    <property type="entry name" value="HMG"/>
    <property type="match status" value="1"/>
</dbReference>
<protein>
    <recommendedName>
        <fullName evidence="9">HMG box domain-containing protein</fullName>
    </recommendedName>
</protein>
<dbReference type="FunFam" id="1.10.30.10:FF:000002">
    <property type="entry name" value="transcription factor Sox-2"/>
    <property type="match status" value="1"/>
</dbReference>
<dbReference type="GO" id="GO:0001228">
    <property type="term" value="F:DNA-binding transcription activator activity, RNA polymerase II-specific"/>
    <property type="evidence" value="ECO:0007669"/>
    <property type="project" value="TreeGrafter"/>
</dbReference>